<protein>
    <submittedName>
        <fullName evidence="1">Uncharacterized protein</fullName>
    </submittedName>
</protein>
<dbReference type="EMBL" id="LT962688">
    <property type="protein sequence ID" value="SOR30675.1"/>
    <property type="molecule type" value="Genomic_DNA"/>
</dbReference>
<reference evidence="2" key="1">
    <citation type="submission" date="2017-10" db="EMBL/GenBank/DDBJ databases">
        <authorList>
            <person name="Regsiter A."/>
            <person name="William W."/>
        </authorList>
    </citation>
    <scope>NUCLEOTIDE SEQUENCE [LARGE SCALE GENOMIC DNA]</scope>
</reference>
<dbReference type="AlphaFoldDB" id="A0A2N9ATK8"/>
<dbReference type="Proteomes" id="UP000233769">
    <property type="component" value="Chromosome tk0001"/>
</dbReference>
<evidence type="ECO:0000313" key="1">
    <source>
        <dbReference type="EMBL" id="SOR30675.1"/>
    </source>
</evidence>
<evidence type="ECO:0000313" key="2">
    <source>
        <dbReference type="Proteomes" id="UP000233769"/>
    </source>
</evidence>
<proteinExistence type="predicted"/>
<accession>A0A2N9ATK8</accession>
<sequence>MARTFLTPIPRSHLATVRAVRVDWPVPDTPHLPAPGSTERTRLNRFVAKGARRDVLEDEEVRIAYEVFDAKGRTLGLVWRPVMTGIGSPGEWLTYKMGRYVGTPRPPYRYPRSLTEAVQELARREHKRLQEEEREQRRADALLARAVVRHG</sequence>
<name>A0A2N9ATK8_METEX</name>
<organism evidence="1 2">
    <name type="scientific">Methylorubrum extorquens</name>
    <name type="common">Methylobacterium dichloromethanicum</name>
    <name type="synonym">Methylobacterium extorquens</name>
    <dbReference type="NCBI Taxonomy" id="408"/>
    <lineage>
        <taxon>Bacteria</taxon>
        <taxon>Pseudomonadati</taxon>
        <taxon>Pseudomonadota</taxon>
        <taxon>Alphaproteobacteria</taxon>
        <taxon>Hyphomicrobiales</taxon>
        <taxon>Methylobacteriaceae</taxon>
        <taxon>Methylorubrum</taxon>
    </lineage>
</organism>
<gene>
    <name evidence="1" type="ORF">TK0001_4073</name>
</gene>